<dbReference type="InterPro" id="IPR009071">
    <property type="entry name" value="HMG_box_dom"/>
</dbReference>
<protein>
    <submittedName>
        <fullName evidence="3">18687_t:CDS:1</fullName>
    </submittedName>
</protein>
<evidence type="ECO:0000256" key="1">
    <source>
        <dbReference type="PROSITE-ProRule" id="PRU00267"/>
    </source>
</evidence>
<accession>A0A9W4SHI3</accession>
<gene>
    <name evidence="3" type="ORF">FWILDA_LOCUS3939</name>
</gene>
<dbReference type="EMBL" id="CAMKVN010000555">
    <property type="protein sequence ID" value="CAI2169159.1"/>
    <property type="molecule type" value="Genomic_DNA"/>
</dbReference>
<dbReference type="GO" id="GO:0003677">
    <property type="term" value="F:DNA binding"/>
    <property type="evidence" value="ECO:0007669"/>
    <property type="project" value="UniProtKB-UniRule"/>
</dbReference>
<comment type="caution">
    <text evidence="3">The sequence shown here is derived from an EMBL/GenBank/DDBJ whole genome shotgun (WGS) entry which is preliminary data.</text>
</comment>
<keyword evidence="4" id="KW-1185">Reference proteome</keyword>
<dbReference type="AlphaFoldDB" id="A0A9W4SHI3"/>
<keyword evidence="1" id="KW-0539">Nucleus</keyword>
<feature type="DNA-binding region" description="HMG box" evidence="1">
    <location>
        <begin position="24"/>
        <end position="73"/>
    </location>
</feature>
<evidence type="ECO:0000313" key="3">
    <source>
        <dbReference type="EMBL" id="CAI2169159.1"/>
    </source>
</evidence>
<dbReference type="Gene3D" id="1.10.30.10">
    <property type="entry name" value="High mobility group box domain"/>
    <property type="match status" value="1"/>
</dbReference>
<sequence>MSDKEITFYFVEPETSETLEKKNRKREPNMFISYRKERMKGRPHNITMTEFSKIVSEEWKKLSEEEKAKWQRKYHINRDQKVTTKGKMHRMVKG</sequence>
<dbReference type="PROSITE" id="PS50118">
    <property type="entry name" value="HMG_BOX_2"/>
    <property type="match status" value="1"/>
</dbReference>
<dbReference type="SUPFAM" id="SSF47095">
    <property type="entry name" value="HMG-box"/>
    <property type="match status" value="1"/>
</dbReference>
<evidence type="ECO:0000313" key="4">
    <source>
        <dbReference type="Proteomes" id="UP001153678"/>
    </source>
</evidence>
<name>A0A9W4SHI3_9GLOM</name>
<dbReference type="InterPro" id="IPR036910">
    <property type="entry name" value="HMG_box_dom_sf"/>
</dbReference>
<dbReference type="OrthoDB" id="2370100at2759"/>
<proteinExistence type="predicted"/>
<dbReference type="Pfam" id="PF00505">
    <property type="entry name" value="HMG_box"/>
    <property type="match status" value="1"/>
</dbReference>
<dbReference type="GO" id="GO:0005634">
    <property type="term" value="C:nucleus"/>
    <property type="evidence" value="ECO:0007669"/>
    <property type="project" value="UniProtKB-UniRule"/>
</dbReference>
<keyword evidence="1" id="KW-0238">DNA-binding</keyword>
<evidence type="ECO:0000259" key="2">
    <source>
        <dbReference type="PROSITE" id="PS50118"/>
    </source>
</evidence>
<reference evidence="3" key="1">
    <citation type="submission" date="2022-08" db="EMBL/GenBank/DDBJ databases">
        <authorList>
            <person name="Kallberg Y."/>
            <person name="Tangrot J."/>
            <person name="Rosling A."/>
        </authorList>
    </citation>
    <scope>NUCLEOTIDE SEQUENCE</scope>
    <source>
        <strain evidence="3">Wild A</strain>
    </source>
</reference>
<dbReference type="Proteomes" id="UP001153678">
    <property type="component" value="Unassembled WGS sequence"/>
</dbReference>
<organism evidence="3 4">
    <name type="scientific">Funneliformis geosporum</name>
    <dbReference type="NCBI Taxonomy" id="1117311"/>
    <lineage>
        <taxon>Eukaryota</taxon>
        <taxon>Fungi</taxon>
        <taxon>Fungi incertae sedis</taxon>
        <taxon>Mucoromycota</taxon>
        <taxon>Glomeromycotina</taxon>
        <taxon>Glomeromycetes</taxon>
        <taxon>Glomerales</taxon>
        <taxon>Glomeraceae</taxon>
        <taxon>Funneliformis</taxon>
    </lineage>
</organism>
<feature type="domain" description="HMG box" evidence="2">
    <location>
        <begin position="24"/>
        <end position="73"/>
    </location>
</feature>